<gene>
    <name evidence="2" type="ORF">RHSIM_Rhsim10G0215200</name>
</gene>
<organism evidence="2 3">
    <name type="scientific">Rhododendron simsii</name>
    <name type="common">Sims's rhododendron</name>
    <dbReference type="NCBI Taxonomy" id="118357"/>
    <lineage>
        <taxon>Eukaryota</taxon>
        <taxon>Viridiplantae</taxon>
        <taxon>Streptophyta</taxon>
        <taxon>Embryophyta</taxon>
        <taxon>Tracheophyta</taxon>
        <taxon>Spermatophyta</taxon>
        <taxon>Magnoliopsida</taxon>
        <taxon>eudicotyledons</taxon>
        <taxon>Gunneridae</taxon>
        <taxon>Pentapetalae</taxon>
        <taxon>asterids</taxon>
        <taxon>Ericales</taxon>
        <taxon>Ericaceae</taxon>
        <taxon>Ericoideae</taxon>
        <taxon>Rhodoreae</taxon>
        <taxon>Rhododendron</taxon>
    </lineage>
</organism>
<feature type="region of interest" description="Disordered" evidence="1">
    <location>
        <begin position="25"/>
        <end position="72"/>
    </location>
</feature>
<sequence>MLPEPIFLYPKLIVSEPADSAEAKLNGNDNGVPFVSMEGDERRSTGGEGDLFKAPEAIIEEPAGPETTRPSQRNVVWDSGVQVSSTDLTMGGRECQATQPLQRNMVRSANDVGGSPLLSSSNSNVFQYSKPGSWTPRGGRDSAPSFPKKGLHSVLVDVADGLSWVVLLMGHLPAGFWKAFESVAIKGCVTME</sequence>
<dbReference type="EMBL" id="WJXA01000010">
    <property type="protein sequence ID" value="KAF7130721.1"/>
    <property type="molecule type" value="Genomic_DNA"/>
</dbReference>
<evidence type="ECO:0000256" key="1">
    <source>
        <dbReference type="SAM" id="MobiDB-lite"/>
    </source>
</evidence>
<dbReference type="AlphaFoldDB" id="A0A834GC63"/>
<dbReference type="Proteomes" id="UP000626092">
    <property type="component" value="Unassembled WGS sequence"/>
</dbReference>
<proteinExistence type="predicted"/>
<keyword evidence="3" id="KW-1185">Reference proteome</keyword>
<accession>A0A834GC63</accession>
<reference evidence="2" key="1">
    <citation type="submission" date="2019-11" db="EMBL/GenBank/DDBJ databases">
        <authorList>
            <person name="Liu Y."/>
            <person name="Hou J."/>
            <person name="Li T.-Q."/>
            <person name="Guan C.-H."/>
            <person name="Wu X."/>
            <person name="Wu H.-Z."/>
            <person name="Ling F."/>
            <person name="Zhang R."/>
            <person name="Shi X.-G."/>
            <person name="Ren J.-P."/>
            <person name="Chen E.-F."/>
            <person name="Sun J.-M."/>
        </authorList>
    </citation>
    <scope>NUCLEOTIDE SEQUENCE</scope>
    <source>
        <strain evidence="2">Adult_tree_wgs_1</strain>
        <tissue evidence="2">Leaves</tissue>
    </source>
</reference>
<feature type="compositionally biased region" description="Low complexity" evidence="1">
    <location>
        <begin position="54"/>
        <end position="66"/>
    </location>
</feature>
<evidence type="ECO:0000313" key="2">
    <source>
        <dbReference type="EMBL" id="KAF7130721.1"/>
    </source>
</evidence>
<comment type="caution">
    <text evidence="2">The sequence shown here is derived from an EMBL/GenBank/DDBJ whole genome shotgun (WGS) entry which is preliminary data.</text>
</comment>
<evidence type="ECO:0000313" key="3">
    <source>
        <dbReference type="Proteomes" id="UP000626092"/>
    </source>
</evidence>
<protein>
    <submittedName>
        <fullName evidence="2">Uncharacterized protein</fullName>
    </submittedName>
</protein>
<feature type="compositionally biased region" description="Basic and acidic residues" evidence="1">
    <location>
        <begin position="39"/>
        <end position="53"/>
    </location>
</feature>
<name>A0A834GC63_RHOSS</name>